<gene>
    <name evidence="1" type="ORF">F5148DRAFT_982209</name>
</gene>
<dbReference type="Proteomes" id="UP001207468">
    <property type="component" value="Unassembled WGS sequence"/>
</dbReference>
<name>A0ACC0U547_9AGAM</name>
<accession>A0ACC0U547</accession>
<reference evidence="1" key="1">
    <citation type="submission" date="2021-03" db="EMBL/GenBank/DDBJ databases">
        <title>Evolutionary priming and transition to the ectomycorrhizal habit in an iconic lineage of mushroom-forming fungi: is preadaptation a requirement?</title>
        <authorList>
            <consortium name="DOE Joint Genome Institute"/>
            <person name="Looney B.P."/>
            <person name="Miyauchi S."/>
            <person name="Morin E."/>
            <person name="Drula E."/>
            <person name="Courty P.E."/>
            <person name="Chicoki N."/>
            <person name="Fauchery L."/>
            <person name="Kohler A."/>
            <person name="Kuo A."/>
            <person name="LaButti K."/>
            <person name="Pangilinan J."/>
            <person name="Lipzen A."/>
            <person name="Riley R."/>
            <person name="Andreopoulos W."/>
            <person name="He G."/>
            <person name="Johnson J."/>
            <person name="Barry K.W."/>
            <person name="Grigoriev I.V."/>
            <person name="Nagy L."/>
            <person name="Hibbett D."/>
            <person name="Henrissat B."/>
            <person name="Matheny P.B."/>
            <person name="Labbe J."/>
            <person name="Martin A.F."/>
        </authorList>
    </citation>
    <scope>NUCLEOTIDE SEQUENCE</scope>
    <source>
        <strain evidence="1">BPL698</strain>
    </source>
</reference>
<evidence type="ECO:0000313" key="1">
    <source>
        <dbReference type="EMBL" id="KAI9464275.1"/>
    </source>
</evidence>
<protein>
    <submittedName>
        <fullName evidence="1">Uncharacterized protein</fullName>
    </submittedName>
</protein>
<feature type="non-terminal residue" evidence="1">
    <location>
        <position position="1"/>
    </location>
</feature>
<evidence type="ECO:0000313" key="2">
    <source>
        <dbReference type="Proteomes" id="UP001207468"/>
    </source>
</evidence>
<organism evidence="1 2">
    <name type="scientific">Russula earlei</name>
    <dbReference type="NCBI Taxonomy" id="71964"/>
    <lineage>
        <taxon>Eukaryota</taxon>
        <taxon>Fungi</taxon>
        <taxon>Dikarya</taxon>
        <taxon>Basidiomycota</taxon>
        <taxon>Agaricomycotina</taxon>
        <taxon>Agaricomycetes</taxon>
        <taxon>Russulales</taxon>
        <taxon>Russulaceae</taxon>
        <taxon>Russula</taxon>
    </lineage>
</organism>
<comment type="caution">
    <text evidence="1">The sequence shown here is derived from an EMBL/GenBank/DDBJ whole genome shotgun (WGS) entry which is preliminary data.</text>
</comment>
<proteinExistence type="predicted"/>
<dbReference type="EMBL" id="JAGFNK010000152">
    <property type="protein sequence ID" value="KAI9464275.1"/>
    <property type="molecule type" value="Genomic_DNA"/>
</dbReference>
<sequence length="104" mass="11906">RCTAPAKDLDSGQYGHHSQVHAEMLVEEFELGMLWDEYGLVRDIVPLTSGFPRADINKLLLPDLLHQLIKGAFKDHLVTWVNDYIKIKYSASEAHKVFNDIDQQ</sequence>
<keyword evidence="2" id="KW-1185">Reference proteome</keyword>